<dbReference type="STRING" id="1123357.SAMN02745244_03534"/>
<dbReference type="GO" id="GO:0007165">
    <property type="term" value="P:signal transduction"/>
    <property type="evidence" value="ECO:0007669"/>
    <property type="project" value="InterPro"/>
</dbReference>
<dbReference type="Pfam" id="PF18145">
    <property type="entry name" value="SAVED"/>
    <property type="match status" value="1"/>
</dbReference>
<evidence type="ECO:0000259" key="2">
    <source>
        <dbReference type="Pfam" id="PF18145"/>
    </source>
</evidence>
<dbReference type="InterPro" id="IPR040836">
    <property type="entry name" value="SAVED"/>
</dbReference>
<dbReference type="InterPro" id="IPR035897">
    <property type="entry name" value="Toll_tir_struct_dom_sf"/>
</dbReference>
<proteinExistence type="predicted"/>
<dbReference type="OrthoDB" id="1098242at2"/>
<dbReference type="AlphaFoldDB" id="A0A1M6N2G2"/>
<gene>
    <name evidence="3" type="ORF">SAMN02745244_03534</name>
</gene>
<dbReference type="RefSeq" id="WP_073191067.1">
    <property type="nucleotide sequence ID" value="NZ_FQZG01000102.1"/>
</dbReference>
<dbReference type="InterPro" id="IPR000157">
    <property type="entry name" value="TIR_dom"/>
</dbReference>
<dbReference type="Proteomes" id="UP000184512">
    <property type="component" value="Unassembled WGS sequence"/>
</dbReference>
<organism evidence="3 4">
    <name type="scientific">Tessaracoccus bendigoensis DSM 12906</name>
    <dbReference type="NCBI Taxonomy" id="1123357"/>
    <lineage>
        <taxon>Bacteria</taxon>
        <taxon>Bacillati</taxon>
        <taxon>Actinomycetota</taxon>
        <taxon>Actinomycetes</taxon>
        <taxon>Propionibacteriales</taxon>
        <taxon>Propionibacteriaceae</taxon>
        <taxon>Tessaracoccus</taxon>
    </lineage>
</organism>
<feature type="domain" description="TIR" evidence="1">
    <location>
        <begin position="6"/>
        <end position="96"/>
    </location>
</feature>
<name>A0A1M6N2G2_9ACTN</name>
<dbReference type="SUPFAM" id="SSF52200">
    <property type="entry name" value="Toll/Interleukin receptor TIR domain"/>
    <property type="match status" value="1"/>
</dbReference>
<feature type="domain" description="SMODS-associated and fused to various effectors" evidence="2">
    <location>
        <begin position="210"/>
        <end position="385"/>
    </location>
</feature>
<accession>A0A1M6N2G2</accession>
<evidence type="ECO:0000313" key="4">
    <source>
        <dbReference type="Proteomes" id="UP000184512"/>
    </source>
</evidence>
<protein>
    <submittedName>
        <fullName evidence="3">TIR domain-containing protein</fullName>
    </submittedName>
</protein>
<keyword evidence="4" id="KW-1185">Reference proteome</keyword>
<dbReference type="Pfam" id="PF13676">
    <property type="entry name" value="TIR_2"/>
    <property type="match status" value="1"/>
</dbReference>
<dbReference type="EMBL" id="FQZG01000102">
    <property type="protein sequence ID" value="SHJ89838.1"/>
    <property type="molecule type" value="Genomic_DNA"/>
</dbReference>
<evidence type="ECO:0000313" key="3">
    <source>
        <dbReference type="EMBL" id="SHJ89838.1"/>
    </source>
</evidence>
<reference evidence="3 4" key="1">
    <citation type="submission" date="2016-11" db="EMBL/GenBank/DDBJ databases">
        <authorList>
            <person name="Jaros S."/>
            <person name="Januszkiewicz K."/>
            <person name="Wedrychowicz H."/>
        </authorList>
    </citation>
    <scope>NUCLEOTIDE SEQUENCE [LARGE SCALE GENOMIC DNA]</scope>
    <source>
        <strain evidence="3 4">DSM 12906</strain>
    </source>
</reference>
<evidence type="ECO:0000259" key="1">
    <source>
        <dbReference type="Pfam" id="PF13676"/>
    </source>
</evidence>
<dbReference type="NCBIfam" id="NF033611">
    <property type="entry name" value="SAVED"/>
    <property type="match status" value="1"/>
</dbReference>
<sequence length="464" mass="51332">MDSSAVFVSYRHGMEGDRLVSRVAALLRCSGFRPWIDNRDVGAGYIEQRITEALDNCEAGVLVVTDDLVNSDYVKLKELPHMIRQVAKKRLPMMVVNTYRDPETGRVDIRKPDEIIDSVTSIPLIDITQADVQSGQGQEEFVYGLLRRRGERWVKSHTTHLTLFIQTDPGDAVATTDLELSFEESDAGLPNDEYRRAIAIGLPALSRTCKRADIASLEISGRARLSVAITLGAMFSRQAGIERLSLKGGWGGLEDDSATHGVESTTLAEGDGDSVAVYIKLTKDGSVPTGNDHAFTRLLEKEHPRHAVRIDLTGDGFIEPGEGARLASQIGGIIGKLADEADVSRVHLCLIGPFQMAVLIGRQLNRFDTTVYEYVDGTRNYLPLFRLRPSTARPITSLGHEQRRFDELRNLTPHTVTVVRRWQPDPLVARCRSLGPPVRERRRAGSGGRGHVHRLRADCLRATG</sequence>
<dbReference type="Gene3D" id="3.40.50.10140">
    <property type="entry name" value="Toll/interleukin-1 receptor homology (TIR) domain"/>
    <property type="match status" value="1"/>
</dbReference>